<dbReference type="InterPro" id="IPR012373">
    <property type="entry name" value="Ferrdict_sens_TM"/>
</dbReference>
<reference evidence="3 4" key="1">
    <citation type="submission" date="2015-07" db="EMBL/GenBank/DDBJ databases">
        <title>Draft genome sequence of a diazotrophic, plant growth-promoting rhizobacterium of the Pseudomonas syringae complex.</title>
        <authorList>
            <person name="Patten C.L."/>
            <person name="Jeong H."/>
        </authorList>
    </citation>
    <scope>NUCLEOTIDE SEQUENCE [LARGE SCALE GENOMIC DNA]</scope>
    <source>
        <strain evidence="3 4">GR12-2</strain>
    </source>
</reference>
<protein>
    <submittedName>
        <fullName evidence="3">Iron dicitrate transport regulator FecR</fullName>
    </submittedName>
</protein>
<dbReference type="AlphaFoldDB" id="A0A1C7YYQ2"/>
<dbReference type="Proteomes" id="UP000093104">
    <property type="component" value="Unassembled WGS sequence"/>
</dbReference>
<sequence>MSPTRTPKTPLSREDEALARHREDLRNRFPLPTPTPRKPRKTLGAAMLLVMLGAGLAWVDPAYHSEQFHTVVGERRVLNLADGSRMTLDSDSRATVAWHLRSRHVQLESGQALFDVSKTRIRPFRVDAGTTQINVLGTLFSVSHLKDAVRVTLVRGAVSVGTTADAGRTVQLVPGQQVDVRQNQLQPPLAVDTEAAIAWKDNRLIFDRTPLAEALGQIQRYRKPSIVLDDPSLASLPISGVFDNRNVEDLLNLLPSILPLSLNTEADGTTHVRRKAAKK</sequence>
<accession>A0A1C7YYQ2</accession>
<dbReference type="PANTHER" id="PTHR30273:SF2">
    <property type="entry name" value="PROTEIN FECR"/>
    <property type="match status" value="1"/>
</dbReference>
<dbReference type="InterPro" id="IPR032508">
    <property type="entry name" value="FecR_C"/>
</dbReference>
<evidence type="ECO:0000259" key="2">
    <source>
        <dbReference type="Pfam" id="PF16344"/>
    </source>
</evidence>
<feature type="domain" description="FecR protein" evidence="1">
    <location>
        <begin position="69"/>
        <end position="158"/>
    </location>
</feature>
<dbReference type="Gene3D" id="3.55.50.30">
    <property type="match status" value="1"/>
</dbReference>
<dbReference type="EMBL" id="LGSI01000066">
    <property type="protein sequence ID" value="OCR22801.1"/>
    <property type="molecule type" value="Genomic_DNA"/>
</dbReference>
<dbReference type="Pfam" id="PF04773">
    <property type="entry name" value="FecR"/>
    <property type="match status" value="1"/>
</dbReference>
<comment type="caution">
    <text evidence="3">The sequence shown here is derived from an EMBL/GenBank/DDBJ whole genome shotgun (WGS) entry which is preliminary data.</text>
</comment>
<name>A0A1C7YYQ2_PSESX</name>
<evidence type="ECO:0000313" key="4">
    <source>
        <dbReference type="Proteomes" id="UP000093104"/>
    </source>
</evidence>
<gene>
    <name evidence="3" type="ORF">AFK24_22475</name>
</gene>
<dbReference type="RefSeq" id="WP_065835322.1">
    <property type="nucleotide sequence ID" value="NZ_LGSI01000066.1"/>
</dbReference>
<dbReference type="Gene3D" id="2.60.120.1440">
    <property type="match status" value="1"/>
</dbReference>
<dbReference type="OrthoDB" id="9771237at2"/>
<evidence type="ECO:0000313" key="3">
    <source>
        <dbReference type="EMBL" id="OCR22801.1"/>
    </source>
</evidence>
<dbReference type="PATRIC" id="fig|317.243.peg.1054"/>
<dbReference type="GO" id="GO:0016989">
    <property type="term" value="F:sigma factor antagonist activity"/>
    <property type="evidence" value="ECO:0007669"/>
    <property type="project" value="TreeGrafter"/>
</dbReference>
<dbReference type="InterPro" id="IPR006860">
    <property type="entry name" value="FecR"/>
</dbReference>
<dbReference type="Pfam" id="PF16344">
    <property type="entry name" value="FecR_C"/>
    <property type="match status" value="1"/>
</dbReference>
<evidence type="ECO:0000259" key="1">
    <source>
        <dbReference type="Pfam" id="PF04773"/>
    </source>
</evidence>
<dbReference type="PIRSF" id="PIRSF018266">
    <property type="entry name" value="FecR"/>
    <property type="match status" value="1"/>
</dbReference>
<proteinExistence type="predicted"/>
<feature type="domain" description="Protein FecR C-terminal" evidence="2">
    <location>
        <begin position="203"/>
        <end position="262"/>
    </location>
</feature>
<dbReference type="PANTHER" id="PTHR30273">
    <property type="entry name" value="PERIPLASMIC SIGNAL SENSOR AND SIGMA FACTOR ACTIVATOR FECR-RELATED"/>
    <property type="match status" value="1"/>
</dbReference>
<organism evidence="3 4">
    <name type="scientific">Pseudomonas syringae</name>
    <dbReference type="NCBI Taxonomy" id="317"/>
    <lineage>
        <taxon>Bacteria</taxon>
        <taxon>Pseudomonadati</taxon>
        <taxon>Pseudomonadota</taxon>
        <taxon>Gammaproteobacteria</taxon>
        <taxon>Pseudomonadales</taxon>
        <taxon>Pseudomonadaceae</taxon>
        <taxon>Pseudomonas</taxon>
    </lineage>
</organism>